<evidence type="ECO:0000313" key="5">
    <source>
        <dbReference type="Proteomes" id="UP000230611"/>
    </source>
</evidence>
<evidence type="ECO:0000259" key="3">
    <source>
        <dbReference type="Pfam" id="PF02397"/>
    </source>
</evidence>
<dbReference type="InterPro" id="IPR003362">
    <property type="entry name" value="Bact_transf"/>
</dbReference>
<name>A0A2M8AL18_9BACT</name>
<dbReference type="PANTHER" id="PTHR30576">
    <property type="entry name" value="COLANIC BIOSYNTHESIS UDP-GLUCOSE LIPID CARRIER TRANSFERASE"/>
    <property type="match status" value="1"/>
</dbReference>
<dbReference type="EMBL" id="PFUO01000005">
    <property type="protein sequence ID" value="PJB18373.1"/>
    <property type="molecule type" value="Genomic_DNA"/>
</dbReference>
<keyword evidence="2" id="KW-0472">Membrane</keyword>
<accession>A0A2M8AL18</accession>
<sequence length="200" mass="23388">MLKRLFDVFFSFLGLIFFSPLLILLTTLIKLDSPGSVFFRQERVGKNGRIFKIYKFRTMEKDAEKKGVHFTTPSTDPRITKIGRFLRKFYIDEIPQLINVLKGEMSLVGPRAEVPEIVTLYNEEQKKVLSVKPGMVDYASLEFRKEGEIMSSAENLYQTYTQKIMPEKLKLSLKYINEKSLWLDFKLIIKTLFRIISDII</sequence>
<evidence type="ECO:0000256" key="1">
    <source>
        <dbReference type="ARBA" id="ARBA00006464"/>
    </source>
</evidence>
<protein>
    <recommendedName>
        <fullName evidence="3">Bacterial sugar transferase domain-containing protein</fullName>
    </recommendedName>
</protein>
<dbReference type="AlphaFoldDB" id="A0A2M8AL18"/>
<reference evidence="5" key="1">
    <citation type="submission" date="2017-09" db="EMBL/GenBank/DDBJ databases">
        <title>Depth-based differentiation of microbial function through sediment-hosted aquifers and enrichment of novel symbionts in the deep terrestrial subsurface.</title>
        <authorList>
            <person name="Probst A.J."/>
            <person name="Ladd B."/>
            <person name="Jarett J.K."/>
            <person name="Geller-Mcgrath D.E."/>
            <person name="Sieber C.M.K."/>
            <person name="Emerson J.B."/>
            <person name="Anantharaman K."/>
            <person name="Thomas B.C."/>
            <person name="Malmstrom R."/>
            <person name="Stieglmeier M."/>
            <person name="Klingl A."/>
            <person name="Woyke T."/>
            <person name="Ryan C.M."/>
            <person name="Banfield J.F."/>
        </authorList>
    </citation>
    <scope>NUCLEOTIDE SEQUENCE [LARGE SCALE GENOMIC DNA]</scope>
</reference>
<dbReference type="PANTHER" id="PTHR30576:SF20">
    <property type="entry name" value="QUINOVOSAMINEPHOSPHOTRANSFERAE-RELATED"/>
    <property type="match status" value="1"/>
</dbReference>
<keyword evidence="2" id="KW-0812">Transmembrane</keyword>
<dbReference type="Pfam" id="PF02397">
    <property type="entry name" value="Bac_transf"/>
    <property type="match status" value="1"/>
</dbReference>
<keyword evidence="2" id="KW-1133">Transmembrane helix</keyword>
<evidence type="ECO:0000313" key="4">
    <source>
        <dbReference type="EMBL" id="PJB18373.1"/>
    </source>
</evidence>
<gene>
    <name evidence="4" type="ORF">CO116_00090</name>
</gene>
<feature type="domain" description="Bacterial sugar transferase" evidence="3">
    <location>
        <begin position="3"/>
        <end position="196"/>
    </location>
</feature>
<comment type="caution">
    <text evidence="4">The sequence shown here is derived from an EMBL/GenBank/DDBJ whole genome shotgun (WGS) entry which is preliminary data.</text>
</comment>
<feature type="transmembrane region" description="Helical" evidence="2">
    <location>
        <begin position="12"/>
        <end position="31"/>
    </location>
</feature>
<evidence type="ECO:0000256" key="2">
    <source>
        <dbReference type="SAM" id="Phobius"/>
    </source>
</evidence>
<dbReference type="Proteomes" id="UP000230611">
    <property type="component" value="Unassembled WGS sequence"/>
</dbReference>
<organism evidence="4 5">
    <name type="scientific">Candidatus Falkowbacteria bacterium CG_4_9_14_3_um_filter_38_19</name>
    <dbReference type="NCBI Taxonomy" id="1974559"/>
    <lineage>
        <taxon>Bacteria</taxon>
        <taxon>Candidatus Falkowiibacteriota</taxon>
    </lineage>
</organism>
<comment type="similarity">
    <text evidence="1">Belongs to the bacterial sugar transferase family.</text>
</comment>
<proteinExistence type="inferred from homology"/>
<dbReference type="GO" id="GO:0016780">
    <property type="term" value="F:phosphotransferase activity, for other substituted phosphate groups"/>
    <property type="evidence" value="ECO:0007669"/>
    <property type="project" value="TreeGrafter"/>
</dbReference>